<keyword evidence="4" id="KW-1185">Reference proteome</keyword>
<keyword evidence="2" id="KW-0732">Signal</keyword>
<evidence type="ECO:0000256" key="2">
    <source>
        <dbReference type="SAM" id="SignalP"/>
    </source>
</evidence>
<dbReference type="AlphaFoldDB" id="A0A2U2HIS6"/>
<comment type="caution">
    <text evidence="3">The sequence shown here is derived from an EMBL/GenBank/DDBJ whole genome shotgun (WGS) entry which is preliminary data.</text>
</comment>
<evidence type="ECO:0008006" key="5">
    <source>
        <dbReference type="Google" id="ProtNLM"/>
    </source>
</evidence>
<feature type="region of interest" description="Disordered" evidence="1">
    <location>
        <begin position="108"/>
        <end position="134"/>
    </location>
</feature>
<name>A0A2U2HIS6_9BURK</name>
<dbReference type="Proteomes" id="UP000241421">
    <property type="component" value="Unassembled WGS sequence"/>
</dbReference>
<gene>
    <name evidence="3" type="ORF">C7C56_015960</name>
</gene>
<reference evidence="3 4" key="1">
    <citation type="submission" date="2018-04" db="EMBL/GenBank/DDBJ databases">
        <title>Massilia violaceinigra sp. nov., a novel purple-pigmented bacterium isolated from Tianshan glacier, Xinjiang, China.</title>
        <authorList>
            <person name="Wang H."/>
        </authorList>
    </citation>
    <scope>NUCLEOTIDE SEQUENCE [LARGE SCALE GENOMIC DNA]</scope>
    <source>
        <strain evidence="3 4">B448-2</strain>
    </source>
</reference>
<feature type="signal peptide" evidence="2">
    <location>
        <begin position="1"/>
        <end position="20"/>
    </location>
</feature>
<dbReference type="EMBL" id="PXWF02000243">
    <property type="protein sequence ID" value="PWF46660.1"/>
    <property type="molecule type" value="Genomic_DNA"/>
</dbReference>
<accession>A0A2U2HIS6</accession>
<dbReference type="OrthoDB" id="8686017at2"/>
<feature type="chain" id="PRO_5015787531" description="Transmembrane protein" evidence="2">
    <location>
        <begin position="21"/>
        <end position="181"/>
    </location>
</feature>
<dbReference type="PROSITE" id="PS51257">
    <property type="entry name" value="PROKAR_LIPOPROTEIN"/>
    <property type="match status" value="1"/>
</dbReference>
<dbReference type="RefSeq" id="WP_106758367.1">
    <property type="nucleotide sequence ID" value="NZ_PXWF02000243.1"/>
</dbReference>
<proteinExistence type="predicted"/>
<evidence type="ECO:0000256" key="1">
    <source>
        <dbReference type="SAM" id="MobiDB-lite"/>
    </source>
</evidence>
<evidence type="ECO:0000313" key="3">
    <source>
        <dbReference type="EMBL" id="PWF46660.1"/>
    </source>
</evidence>
<organism evidence="3 4">
    <name type="scientific">Massilia glaciei</name>
    <dbReference type="NCBI Taxonomy" id="1524097"/>
    <lineage>
        <taxon>Bacteria</taxon>
        <taxon>Pseudomonadati</taxon>
        <taxon>Pseudomonadota</taxon>
        <taxon>Betaproteobacteria</taxon>
        <taxon>Burkholderiales</taxon>
        <taxon>Oxalobacteraceae</taxon>
        <taxon>Telluria group</taxon>
        <taxon>Massilia</taxon>
    </lineage>
</organism>
<protein>
    <recommendedName>
        <fullName evidence="5">Transmembrane protein</fullName>
    </recommendedName>
</protein>
<evidence type="ECO:0000313" key="4">
    <source>
        <dbReference type="Proteomes" id="UP000241421"/>
    </source>
</evidence>
<sequence>MRTISIRTILTCTLAAIALAACSPKYNWRDYTSPDAPYSVLFPEKPISHKRTIDLDGMQVEMTMTAAQVDGITFAVGSAQAPDAAKAEAALAAMQTALLRNIDAKITKQSTRAQEKTGPSGPTRSSRVDVEATGAQKGVPMRLVGRFEARDKRFYQVIVMGKDKVAPREQVEMFMSSFKLQ</sequence>